<feature type="compositionally biased region" description="Low complexity" evidence="2">
    <location>
        <begin position="340"/>
        <end position="356"/>
    </location>
</feature>
<sequence>MNNPKTLKVLRSLNSRVFEIYEEVDGFVGDILQWANELESIVEKEFLTGKNEESVFQLPKTPCESKRKNGRTKTNLVSKHLLGNSTLGNDTVNLDTTHSRRTRAATRQLPSKVSKINNDSDKHEVLAELKKEVIDNQQNKTILTNQTFVLPVSHSTRTKPVVRKEQENKKDAVADITTDEGVNNSTLKLEDDVPSAGSVRRSSRLSSRSPVRESSRKILRTVSDSAGCQRQSRSIFSTTLSESPVKQISNNQLQVPDSSSKVESSEKTSLLEPPIKRKISRALSESPMTRPSKISKTFSVNPEDFYSRNNRSEKNSFGLSSTTTISKSPIKRSTRIATLSGQKTSSLSRSSSIKVSETTSRVSQKSPSHAESATVADTTKGFEACAPSSNKTTSNMFTTSTTTFLVDEDECPQIVLDEGTPKISGGKFMRLSKTSTPVAVPSSSRLLDGNLNKIGIDPDGLDDYPVIIKSEEKTAVFKNDADSIGSMQSNKLSSASKKKKKRTRKTKKSEEKVEEEVETVRITRTKSKAIKEKMQESVDTKQQEELTDFAKKLINKAKMNSQKKIQLAALLEQNACTTPKHFSGIKLDSFLPGVSASKNKCQMILSTAKKLKTPLATLSNSAVKKPQSCDKDRLKTKVTKRDSSVENLRSASKIKHPLESENKLKTKKNKEDEAALKRQKVIQSKQEELKRKNELKHQLALKQREKLEQEKYNNMIQSEKEKEERHKLILQERQLKQKEETFRKKLLKQQKIAETVERRRLEEEARLAKLKEMVEAEEQRIALEKQKEQERQEKREQERLALKKAKEEYEQQLKQELEAERLRAEKVASTKKYLASASKMLSASKKPMFGLLNGDRKDWDYKPRNEFDYGLDGENSELDSDDERPQEKSKPMPVWAKKVMNRATPMLHSITLEMLCEYMQCSHKTPDINKMFNITPTKKIKRTSSAIWNTPTS</sequence>
<feature type="region of interest" description="Disordered" evidence="2">
    <location>
        <begin position="870"/>
        <end position="891"/>
    </location>
</feature>
<evidence type="ECO:0000256" key="1">
    <source>
        <dbReference type="SAM" id="Coils"/>
    </source>
</evidence>
<keyword evidence="1" id="KW-0175">Coiled coil</keyword>
<reference evidence="3 4" key="1">
    <citation type="submission" date="2023-10" db="EMBL/GenBank/DDBJ databases">
        <title>Genomes of two closely related lineages of the louse Polyplax serrata with different host specificities.</title>
        <authorList>
            <person name="Martinu J."/>
            <person name="Tarabai H."/>
            <person name="Stefka J."/>
            <person name="Hypsa V."/>
        </authorList>
    </citation>
    <scope>NUCLEOTIDE SEQUENCE [LARGE SCALE GENOMIC DNA]</scope>
    <source>
        <strain evidence="3">HR10_N</strain>
    </source>
</reference>
<evidence type="ECO:0000313" key="3">
    <source>
        <dbReference type="EMBL" id="KAK6629605.1"/>
    </source>
</evidence>
<accession>A0AAN8P384</accession>
<organism evidence="3 4">
    <name type="scientific">Polyplax serrata</name>
    <name type="common">Common mouse louse</name>
    <dbReference type="NCBI Taxonomy" id="468196"/>
    <lineage>
        <taxon>Eukaryota</taxon>
        <taxon>Metazoa</taxon>
        <taxon>Ecdysozoa</taxon>
        <taxon>Arthropoda</taxon>
        <taxon>Hexapoda</taxon>
        <taxon>Insecta</taxon>
        <taxon>Pterygota</taxon>
        <taxon>Neoptera</taxon>
        <taxon>Paraneoptera</taxon>
        <taxon>Psocodea</taxon>
        <taxon>Troctomorpha</taxon>
        <taxon>Phthiraptera</taxon>
        <taxon>Anoplura</taxon>
        <taxon>Polyplacidae</taxon>
        <taxon>Polyplax</taxon>
    </lineage>
</organism>
<proteinExistence type="predicted"/>
<dbReference type="Proteomes" id="UP001372834">
    <property type="component" value="Unassembled WGS sequence"/>
</dbReference>
<feature type="region of interest" description="Disordered" evidence="2">
    <location>
        <begin position="156"/>
        <end position="224"/>
    </location>
</feature>
<evidence type="ECO:0000256" key="2">
    <source>
        <dbReference type="SAM" id="MobiDB-lite"/>
    </source>
</evidence>
<feature type="compositionally biased region" description="Polar residues" evidence="2">
    <location>
        <begin position="357"/>
        <end position="375"/>
    </location>
</feature>
<feature type="compositionally biased region" description="Low complexity" evidence="2">
    <location>
        <begin position="258"/>
        <end position="272"/>
    </location>
</feature>
<protein>
    <recommendedName>
        <fullName evidence="5">Inner centromere protein ARK-binding domain-containing protein</fullName>
    </recommendedName>
</protein>
<evidence type="ECO:0008006" key="5">
    <source>
        <dbReference type="Google" id="ProtNLM"/>
    </source>
</evidence>
<feature type="compositionally biased region" description="Basic residues" evidence="2">
    <location>
        <begin position="496"/>
        <end position="507"/>
    </location>
</feature>
<feature type="region of interest" description="Disordered" evidence="2">
    <location>
        <begin position="243"/>
        <end position="277"/>
    </location>
</feature>
<feature type="compositionally biased region" description="Basic and acidic residues" evidence="2">
    <location>
        <begin position="162"/>
        <end position="173"/>
    </location>
</feature>
<dbReference type="EMBL" id="JAWJWE010000036">
    <property type="protein sequence ID" value="KAK6629605.1"/>
    <property type="molecule type" value="Genomic_DNA"/>
</dbReference>
<feature type="compositionally biased region" description="Low complexity" evidence="2">
    <location>
        <begin position="198"/>
        <end position="209"/>
    </location>
</feature>
<feature type="compositionally biased region" description="Polar residues" evidence="2">
    <location>
        <begin position="486"/>
        <end position="495"/>
    </location>
</feature>
<comment type="caution">
    <text evidence="3">The sequence shown here is derived from an EMBL/GenBank/DDBJ whole genome shotgun (WGS) entry which is preliminary data.</text>
</comment>
<feature type="region of interest" description="Disordered" evidence="2">
    <location>
        <begin position="486"/>
        <end position="513"/>
    </location>
</feature>
<feature type="region of interest" description="Disordered" evidence="2">
    <location>
        <begin position="302"/>
        <end position="375"/>
    </location>
</feature>
<gene>
    <name evidence="3" type="ORF">RUM43_003422</name>
</gene>
<feature type="coiled-coil region" evidence="1">
    <location>
        <begin position="682"/>
        <end position="830"/>
    </location>
</feature>
<name>A0AAN8P384_POLSC</name>
<evidence type="ECO:0000313" key="4">
    <source>
        <dbReference type="Proteomes" id="UP001372834"/>
    </source>
</evidence>
<dbReference type="AlphaFoldDB" id="A0AAN8P384"/>
<feature type="compositionally biased region" description="Polar residues" evidence="2">
    <location>
        <begin position="243"/>
        <end position="257"/>
    </location>
</feature>
<feature type="compositionally biased region" description="Acidic residues" evidence="2">
    <location>
        <begin position="870"/>
        <end position="882"/>
    </location>
</feature>